<protein>
    <recommendedName>
        <fullName evidence="3">IgGFc-binding protein N-terminal domain-containing protein</fullName>
    </recommendedName>
</protein>
<proteinExistence type="predicted"/>
<gene>
    <name evidence="1" type="ORF">J2W95_002642</name>
</gene>
<evidence type="ECO:0000313" key="2">
    <source>
        <dbReference type="Proteomes" id="UP001261871"/>
    </source>
</evidence>
<dbReference type="RefSeq" id="WP_310007675.1">
    <property type="nucleotide sequence ID" value="NZ_JAVDTX010000006.1"/>
</dbReference>
<evidence type="ECO:0008006" key="3">
    <source>
        <dbReference type="Google" id="ProtNLM"/>
    </source>
</evidence>
<comment type="caution">
    <text evidence="1">The sequence shown here is derived from an EMBL/GenBank/DDBJ whole genome shotgun (WGS) entry which is preliminary data.</text>
</comment>
<sequence>MEKEIRKYLLLIFLMGVVLQGWSQGKVIIQSDATGSGSLILGPQSSVVSVEVSAFIPSANWHIISPSVSGQQLGTFVTINGIVNNSTFGDYDLSPLDETTNKWQPFTQSSNTNPMEVGKGYTIRKTAAGNVSFSGAINAGTILVPISKNNLAWNAVGNPYTSGIKIKGADGFLTKNQSSMDPSFSGVYIWDHTQGHYVVITQAGYAFPAPGGETELDQDNIAVGQGFVVKALANGTVIFDSLMQEHASVSGGIASPTFNSWPAIRITVTDDKNKSSTVVTFNNEMKKDLDPAFDAGMFKMNEGIDLYTHLLDDNGVDFAVQCLPLDDYQTFRIPLGLDYPAGGLVQFTAETVDLPEGMEFYIEDKTTGVLSRIDSNKTGYSVTLPSQFKGTGRFYLLARQKGFR</sequence>
<accession>A0ABU1S4G6</accession>
<reference evidence="1 2" key="1">
    <citation type="submission" date="2023-07" db="EMBL/GenBank/DDBJ databases">
        <title>Sorghum-associated microbial communities from plants grown in Nebraska, USA.</title>
        <authorList>
            <person name="Schachtman D."/>
        </authorList>
    </citation>
    <scope>NUCLEOTIDE SEQUENCE [LARGE SCALE GENOMIC DNA]</scope>
    <source>
        <strain evidence="1 2">BE124</strain>
    </source>
</reference>
<evidence type="ECO:0000313" key="1">
    <source>
        <dbReference type="EMBL" id="MDR6845931.1"/>
    </source>
</evidence>
<dbReference type="Proteomes" id="UP001261871">
    <property type="component" value="Unassembled WGS sequence"/>
</dbReference>
<organism evidence="1 2">
    <name type="scientific">Flavobacterium granuli</name>
    <dbReference type="NCBI Taxonomy" id="280093"/>
    <lineage>
        <taxon>Bacteria</taxon>
        <taxon>Pseudomonadati</taxon>
        <taxon>Bacteroidota</taxon>
        <taxon>Flavobacteriia</taxon>
        <taxon>Flavobacteriales</taxon>
        <taxon>Flavobacteriaceae</taxon>
        <taxon>Flavobacterium</taxon>
    </lineage>
</organism>
<name>A0ABU1S4G6_9FLAO</name>
<keyword evidence="2" id="KW-1185">Reference proteome</keyword>
<dbReference type="EMBL" id="JAVDTX010000006">
    <property type="protein sequence ID" value="MDR6845931.1"/>
    <property type="molecule type" value="Genomic_DNA"/>
</dbReference>